<evidence type="ECO:0000313" key="7">
    <source>
        <dbReference type="Proteomes" id="UP001314205"/>
    </source>
</evidence>
<protein>
    <recommendedName>
        <fullName evidence="5">PHD-type domain-containing protein</fullName>
    </recommendedName>
</protein>
<feature type="domain" description="PHD-type" evidence="5">
    <location>
        <begin position="1"/>
        <end position="56"/>
    </location>
</feature>
<organism evidence="6 7">
    <name type="scientific">Parnassius mnemosyne</name>
    <name type="common">clouded apollo</name>
    <dbReference type="NCBI Taxonomy" id="213953"/>
    <lineage>
        <taxon>Eukaryota</taxon>
        <taxon>Metazoa</taxon>
        <taxon>Ecdysozoa</taxon>
        <taxon>Arthropoda</taxon>
        <taxon>Hexapoda</taxon>
        <taxon>Insecta</taxon>
        <taxon>Pterygota</taxon>
        <taxon>Neoptera</taxon>
        <taxon>Endopterygota</taxon>
        <taxon>Lepidoptera</taxon>
        <taxon>Glossata</taxon>
        <taxon>Ditrysia</taxon>
        <taxon>Papilionoidea</taxon>
        <taxon>Papilionidae</taxon>
        <taxon>Parnassiinae</taxon>
        <taxon>Parnassini</taxon>
        <taxon>Parnassius</taxon>
        <taxon>Driopa</taxon>
    </lineage>
</organism>
<dbReference type="Proteomes" id="UP001314205">
    <property type="component" value="Unassembled WGS sequence"/>
</dbReference>
<name>A0AAV1LBP1_9NEOP</name>
<dbReference type="Pfam" id="PF25298">
    <property type="entry name" value="Baculo_FP_2nd"/>
    <property type="match status" value="1"/>
</dbReference>
<dbReference type="PROSITE" id="PS01359">
    <property type="entry name" value="ZF_PHD_1"/>
    <property type="match status" value="1"/>
</dbReference>
<dbReference type="InterPro" id="IPR019787">
    <property type="entry name" value="Znf_PHD-finger"/>
</dbReference>
<dbReference type="GO" id="GO:0008270">
    <property type="term" value="F:zinc ion binding"/>
    <property type="evidence" value="ECO:0007669"/>
    <property type="project" value="UniProtKB-KW"/>
</dbReference>
<dbReference type="SMART" id="SM00249">
    <property type="entry name" value="PHD"/>
    <property type="match status" value="1"/>
</dbReference>
<dbReference type="InterPro" id="IPR013083">
    <property type="entry name" value="Znf_RING/FYVE/PHD"/>
</dbReference>
<keyword evidence="2 4" id="KW-0863">Zinc-finger</keyword>
<evidence type="ECO:0000259" key="5">
    <source>
        <dbReference type="PROSITE" id="PS50016"/>
    </source>
</evidence>
<accession>A0AAV1LBP1</accession>
<keyword evidence="3" id="KW-0862">Zinc</keyword>
<gene>
    <name evidence="6" type="ORF">PARMNEM_LOCUS11724</name>
</gene>
<sequence>MNCNACNQHLQADSCLHCRLCKHDYHYKCLNISSSQFAALPEDFLSSWVCPACTNITKRKNRVTCNTPVRLNQVPTADDATNMSFDQDTIGANKSDCANDLKNPTTTSRGASQSTAEPITIEKISQIMDDKLNSFLSYYLYNLRSSLKTDIDNMIRDRIDGLKQEFTATTDFLHNEQLDIKKQIEDQNSVVKSLEEENCALKQQISKMSTKLSSMDNMTRSLNLEIHAVPENKNENLLVLFRKLCEVVGANIEESSIRACRRVSKMDPKSSRPRNILVTLASSRQRDLVISAVTRYNKSHSDAMLNSRHLEVTGTSNRIYVVEHLSPEMKMLYAETRRCAADNNYKYTWVRYGKIYTRQDDSSSAILIKNSNCLIKLTKPPRK</sequence>
<keyword evidence="1" id="KW-0479">Metal-binding</keyword>
<dbReference type="EMBL" id="CAVLGL010000087">
    <property type="protein sequence ID" value="CAK1591502.1"/>
    <property type="molecule type" value="Genomic_DNA"/>
</dbReference>
<evidence type="ECO:0000256" key="2">
    <source>
        <dbReference type="ARBA" id="ARBA00022771"/>
    </source>
</evidence>
<comment type="caution">
    <text evidence="6">The sequence shown here is derived from an EMBL/GenBank/DDBJ whole genome shotgun (WGS) entry which is preliminary data.</text>
</comment>
<proteinExistence type="predicted"/>
<dbReference type="InterPro" id="IPR019786">
    <property type="entry name" value="Zinc_finger_PHD-type_CS"/>
</dbReference>
<dbReference type="InterPro" id="IPR001965">
    <property type="entry name" value="Znf_PHD"/>
</dbReference>
<keyword evidence="7" id="KW-1185">Reference proteome</keyword>
<evidence type="ECO:0000256" key="1">
    <source>
        <dbReference type="ARBA" id="ARBA00022723"/>
    </source>
</evidence>
<evidence type="ECO:0000256" key="4">
    <source>
        <dbReference type="PROSITE-ProRule" id="PRU00146"/>
    </source>
</evidence>
<evidence type="ECO:0000313" key="6">
    <source>
        <dbReference type="EMBL" id="CAK1591502.1"/>
    </source>
</evidence>
<dbReference type="AlphaFoldDB" id="A0AAV1LBP1"/>
<evidence type="ECO:0000256" key="3">
    <source>
        <dbReference type="ARBA" id="ARBA00022833"/>
    </source>
</evidence>
<dbReference type="InterPro" id="IPR057251">
    <property type="entry name" value="FP_C"/>
</dbReference>
<dbReference type="Gene3D" id="3.30.40.10">
    <property type="entry name" value="Zinc/RING finger domain, C3HC4 (zinc finger)"/>
    <property type="match status" value="1"/>
</dbReference>
<dbReference type="InterPro" id="IPR011011">
    <property type="entry name" value="Znf_FYVE_PHD"/>
</dbReference>
<dbReference type="SUPFAM" id="SSF57903">
    <property type="entry name" value="FYVE/PHD zinc finger"/>
    <property type="match status" value="1"/>
</dbReference>
<dbReference type="PROSITE" id="PS50016">
    <property type="entry name" value="ZF_PHD_2"/>
    <property type="match status" value="1"/>
</dbReference>
<reference evidence="6 7" key="1">
    <citation type="submission" date="2023-11" db="EMBL/GenBank/DDBJ databases">
        <authorList>
            <person name="Hedman E."/>
            <person name="Englund M."/>
            <person name="Stromberg M."/>
            <person name="Nyberg Akerstrom W."/>
            <person name="Nylinder S."/>
            <person name="Jareborg N."/>
            <person name="Kallberg Y."/>
            <person name="Kronander E."/>
        </authorList>
    </citation>
    <scope>NUCLEOTIDE SEQUENCE [LARGE SCALE GENOMIC DNA]</scope>
</reference>